<keyword evidence="10" id="KW-1185">Reference proteome</keyword>
<dbReference type="OrthoDB" id="547680at2759"/>
<evidence type="ECO:0000256" key="1">
    <source>
        <dbReference type="ARBA" id="ARBA00002219"/>
    </source>
</evidence>
<feature type="compositionally biased region" description="Basic and acidic residues" evidence="8">
    <location>
        <begin position="12"/>
        <end position="25"/>
    </location>
</feature>
<feature type="compositionally biased region" description="Acidic residues" evidence="8">
    <location>
        <begin position="1"/>
        <end position="11"/>
    </location>
</feature>
<feature type="region of interest" description="Disordered" evidence="8">
    <location>
        <begin position="1"/>
        <end position="51"/>
    </location>
</feature>
<dbReference type="InterPro" id="IPR008979">
    <property type="entry name" value="Galactose-bd-like_sf"/>
</dbReference>
<feature type="region of interest" description="Disordered" evidence="8">
    <location>
        <begin position="364"/>
        <end position="405"/>
    </location>
</feature>
<dbReference type="GO" id="GO:0010185">
    <property type="term" value="P:regulation of cellular defense response"/>
    <property type="evidence" value="ECO:0007669"/>
    <property type="project" value="UniProtKB-ARBA"/>
</dbReference>
<dbReference type="Pfam" id="PF22633">
    <property type="entry name" value="F5_F8_type_C_2"/>
    <property type="match status" value="2"/>
</dbReference>
<dbReference type="PANTHER" id="PTHR45713:SF6">
    <property type="entry name" value="F5_8 TYPE C DOMAIN-CONTAINING PROTEIN"/>
    <property type="match status" value="1"/>
</dbReference>
<gene>
    <name evidence="11" type="primary">LOC118408655</name>
</gene>
<protein>
    <submittedName>
        <fullName evidence="11">Uncharacterized protein LOC118408655</fullName>
    </submittedName>
</protein>
<dbReference type="KEGG" id="bfo:118408655"/>
<keyword evidence="6" id="KW-0106">Calcium</keyword>
<dbReference type="InterPro" id="IPR006585">
    <property type="entry name" value="FTP1"/>
</dbReference>
<dbReference type="GO" id="GO:0042806">
    <property type="term" value="F:fucose binding"/>
    <property type="evidence" value="ECO:0007669"/>
    <property type="project" value="UniProtKB-ARBA"/>
</dbReference>
<keyword evidence="4" id="KW-0479">Metal-binding</keyword>
<organism evidence="10 11">
    <name type="scientific">Branchiostoma floridae</name>
    <name type="common">Florida lancelet</name>
    <name type="synonym">Amphioxus</name>
    <dbReference type="NCBI Taxonomy" id="7739"/>
    <lineage>
        <taxon>Eukaryota</taxon>
        <taxon>Metazoa</taxon>
        <taxon>Chordata</taxon>
        <taxon>Cephalochordata</taxon>
        <taxon>Leptocardii</taxon>
        <taxon>Amphioxiformes</taxon>
        <taxon>Branchiostomatidae</taxon>
        <taxon>Branchiostoma</taxon>
    </lineage>
</organism>
<evidence type="ECO:0000313" key="10">
    <source>
        <dbReference type="Proteomes" id="UP000001554"/>
    </source>
</evidence>
<dbReference type="GeneID" id="118408655"/>
<evidence type="ECO:0000256" key="6">
    <source>
        <dbReference type="ARBA" id="ARBA00022837"/>
    </source>
</evidence>
<dbReference type="Gene3D" id="2.60.120.260">
    <property type="entry name" value="Galactose-binding domain-like"/>
    <property type="match status" value="2"/>
</dbReference>
<evidence type="ECO:0000313" key="11">
    <source>
        <dbReference type="RefSeq" id="XP_035665405.1"/>
    </source>
</evidence>
<feature type="domain" description="Fucolectin tachylectin-4 pentraxin-1" evidence="9">
    <location>
        <begin position="170"/>
        <end position="314"/>
    </location>
</feature>
<evidence type="ECO:0000256" key="7">
    <source>
        <dbReference type="ARBA" id="ARBA00023157"/>
    </source>
</evidence>
<name>A0A9J7HVU9_BRAFL</name>
<accession>A0A9J7HVU9</accession>
<dbReference type="Proteomes" id="UP000001554">
    <property type="component" value="Unplaced"/>
</dbReference>
<keyword evidence="5" id="KW-0430">Lectin</keyword>
<dbReference type="AlphaFoldDB" id="A0A9J7HVU9"/>
<evidence type="ECO:0000256" key="4">
    <source>
        <dbReference type="ARBA" id="ARBA00022723"/>
    </source>
</evidence>
<reference evidence="11" key="1">
    <citation type="submission" date="2025-08" db="UniProtKB">
        <authorList>
            <consortium name="RefSeq"/>
        </authorList>
    </citation>
    <scope>IDENTIFICATION</scope>
    <source>
        <strain evidence="11">S238N-H82</strain>
        <tissue evidence="11">Testes</tissue>
    </source>
</reference>
<comment type="subunit">
    <text evidence="3">Homotrimer.</text>
</comment>
<feature type="compositionally biased region" description="Basic and acidic residues" evidence="8">
    <location>
        <begin position="364"/>
        <end position="373"/>
    </location>
</feature>
<feature type="compositionally biased region" description="Acidic residues" evidence="8">
    <location>
        <begin position="394"/>
        <end position="405"/>
    </location>
</feature>
<dbReference type="SUPFAM" id="SSF49785">
    <property type="entry name" value="Galactose-binding domain-like"/>
    <property type="match status" value="2"/>
</dbReference>
<evidence type="ECO:0000256" key="2">
    <source>
        <dbReference type="ARBA" id="ARBA00010147"/>
    </source>
</evidence>
<feature type="domain" description="Fucolectin tachylectin-4 pentraxin-1" evidence="9">
    <location>
        <begin position="30"/>
        <end position="169"/>
    </location>
</feature>
<dbReference type="SMART" id="SM00607">
    <property type="entry name" value="FTP"/>
    <property type="match status" value="2"/>
</dbReference>
<comment type="function">
    <text evidence="1">Acts as a defensive agent. Recognizes blood group fucosylated oligosaccharides including A, B, H and Lewis B-type antigens. Does not recognize Lewis A antigen and has low affinity for monovalent haptens.</text>
</comment>
<keyword evidence="7" id="KW-1015">Disulfide bond</keyword>
<dbReference type="RefSeq" id="XP_035665405.1">
    <property type="nucleotide sequence ID" value="XM_035809512.1"/>
</dbReference>
<evidence type="ECO:0000256" key="5">
    <source>
        <dbReference type="ARBA" id="ARBA00022734"/>
    </source>
</evidence>
<evidence type="ECO:0000256" key="8">
    <source>
        <dbReference type="SAM" id="MobiDB-lite"/>
    </source>
</evidence>
<sequence>MADDNNNGGEDDMTKEAEKRHDVRTSDATGPNIASGRPAFQSSVGWGGNPARAVDGNRSPLWGHSSCTATKPENDPWWYVDLGRDVYVHHVAIVNRRDCCSERITPFEVYVGKYTDMERNTRCGYRHYRFHPTDTERVVDCPLLYGRYVGIRLPGKNRILTLCEVEVYKTENAALGKPTVQSGVAYNGYASRATDGCRAPNWGSQCCTHTPAQTNPWLRVEINGVRGQAKWVVVINRADCCGERLNGFTVHVGDDERVDHNPRCGGHHVIPAGTNRAVIDCNGLIGRYVGIRLPGHGRVLTVCEVEVYPGFATRKRTSEVRGTGVQGCGDHKEGDSWVSDEKGQNCICDQNEASCYKVICGEKGEQPPIKDQDELWTCPEPDEKDESARGFLDESIEDWMDDYRE</sequence>
<proteinExistence type="inferred from homology"/>
<dbReference type="GO" id="GO:0046872">
    <property type="term" value="F:metal ion binding"/>
    <property type="evidence" value="ECO:0007669"/>
    <property type="project" value="UniProtKB-KW"/>
</dbReference>
<evidence type="ECO:0000256" key="3">
    <source>
        <dbReference type="ARBA" id="ARBA00011233"/>
    </source>
</evidence>
<dbReference type="OMA" id="CYIDTPP"/>
<dbReference type="GO" id="GO:0001868">
    <property type="term" value="P:regulation of complement activation, lectin pathway"/>
    <property type="evidence" value="ECO:0007669"/>
    <property type="project" value="UniProtKB-ARBA"/>
</dbReference>
<comment type="similarity">
    <text evidence="2">Belongs to the fucolectin family.</text>
</comment>
<evidence type="ECO:0000259" key="9">
    <source>
        <dbReference type="SMART" id="SM00607"/>
    </source>
</evidence>
<dbReference type="PANTHER" id="PTHR45713">
    <property type="entry name" value="FTP DOMAIN-CONTAINING PROTEIN"/>
    <property type="match status" value="1"/>
</dbReference>
<dbReference type="InterPro" id="IPR051941">
    <property type="entry name" value="BG_Antigen-Binding_Lectin"/>
</dbReference>